<keyword evidence="2" id="KW-1185">Reference proteome</keyword>
<reference evidence="1 2" key="1">
    <citation type="submission" date="2024-03" db="EMBL/GenBank/DDBJ databases">
        <title>The genome assembly and annotation of the cricket Gryllus longicercus Weissman &amp; Gray.</title>
        <authorList>
            <person name="Szrajer S."/>
            <person name="Gray D."/>
            <person name="Ylla G."/>
        </authorList>
    </citation>
    <scope>NUCLEOTIDE SEQUENCE [LARGE SCALE GENOMIC DNA]</scope>
    <source>
        <strain evidence="1">DAG 2021-001</strain>
        <tissue evidence="1">Whole body minus gut</tissue>
    </source>
</reference>
<proteinExistence type="predicted"/>
<accession>A0AAN9YXW3</accession>
<name>A0AAN9YXW3_9ORTH</name>
<gene>
    <name evidence="1" type="ORF">R5R35_013028</name>
</gene>
<dbReference type="Proteomes" id="UP001378592">
    <property type="component" value="Unassembled WGS sequence"/>
</dbReference>
<sequence length="129" mass="14219">MSEGAWPGPAAARCVRSCCARLCSNVGLCALVAAYALLGAALFEALEAGFEAQQRGRAQRHRRDCLDELWDITVRMNVLYERNWTRQLRSYLICVDYEAALHACCSAHERAVRAQLDAAAALVFNLCGL</sequence>
<comment type="caution">
    <text evidence="1">The sequence shown here is derived from an EMBL/GenBank/DDBJ whole genome shotgun (WGS) entry which is preliminary data.</text>
</comment>
<evidence type="ECO:0000313" key="1">
    <source>
        <dbReference type="EMBL" id="KAK7789004.1"/>
    </source>
</evidence>
<evidence type="ECO:0000313" key="2">
    <source>
        <dbReference type="Proteomes" id="UP001378592"/>
    </source>
</evidence>
<dbReference type="AlphaFoldDB" id="A0AAN9YXW3"/>
<organism evidence="1 2">
    <name type="scientific">Gryllus longicercus</name>
    <dbReference type="NCBI Taxonomy" id="2509291"/>
    <lineage>
        <taxon>Eukaryota</taxon>
        <taxon>Metazoa</taxon>
        <taxon>Ecdysozoa</taxon>
        <taxon>Arthropoda</taxon>
        <taxon>Hexapoda</taxon>
        <taxon>Insecta</taxon>
        <taxon>Pterygota</taxon>
        <taxon>Neoptera</taxon>
        <taxon>Polyneoptera</taxon>
        <taxon>Orthoptera</taxon>
        <taxon>Ensifera</taxon>
        <taxon>Gryllidea</taxon>
        <taxon>Grylloidea</taxon>
        <taxon>Gryllidae</taxon>
        <taxon>Gryllinae</taxon>
        <taxon>Gryllus</taxon>
    </lineage>
</organism>
<dbReference type="Gene3D" id="1.10.287.70">
    <property type="match status" value="1"/>
</dbReference>
<protein>
    <submittedName>
        <fullName evidence="1">Uncharacterized protein</fullName>
    </submittedName>
</protein>
<dbReference type="EMBL" id="JAZDUA010000861">
    <property type="protein sequence ID" value="KAK7789004.1"/>
    <property type="molecule type" value="Genomic_DNA"/>
</dbReference>